<reference evidence="1" key="1">
    <citation type="journal article" date="2015" name="Nature">
        <title>Complex archaea that bridge the gap between prokaryotes and eukaryotes.</title>
        <authorList>
            <person name="Spang A."/>
            <person name="Saw J.H."/>
            <person name="Jorgensen S.L."/>
            <person name="Zaremba-Niedzwiedzka K."/>
            <person name="Martijn J."/>
            <person name="Lind A.E."/>
            <person name="van Eijk R."/>
            <person name="Schleper C."/>
            <person name="Guy L."/>
            <person name="Ettema T.J."/>
        </authorList>
    </citation>
    <scope>NUCLEOTIDE SEQUENCE</scope>
</reference>
<organism evidence="1">
    <name type="scientific">marine sediment metagenome</name>
    <dbReference type="NCBI Taxonomy" id="412755"/>
    <lineage>
        <taxon>unclassified sequences</taxon>
        <taxon>metagenomes</taxon>
        <taxon>ecological metagenomes</taxon>
    </lineage>
</organism>
<gene>
    <name evidence="1" type="ORF">LCGC14_2922430</name>
</gene>
<dbReference type="InterPro" id="IPR022453">
    <property type="entry name" value="Znf_MqsA-type"/>
</dbReference>
<dbReference type="NCBIfam" id="TIGR03831">
    <property type="entry name" value="YgiT_finger"/>
    <property type="match status" value="1"/>
</dbReference>
<protein>
    <recommendedName>
        <fullName evidence="2">YgiT-type zinc finger domain-containing protein</fullName>
    </recommendedName>
</protein>
<dbReference type="AlphaFoldDB" id="A0A0F8XNI0"/>
<evidence type="ECO:0000313" key="1">
    <source>
        <dbReference type="EMBL" id="KKK70592.1"/>
    </source>
</evidence>
<proteinExistence type="predicted"/>
<evidence type="ECO:0008006" key="2">
    <source>
        <dbReference type="Google" id="ProtNLM"/>
    </source>
</evidence>
<dbReference type="EMBL" id="LAZR01058119">
    <property type="protein sequence ID" value="KKK70592.1"/>
    <property type="molecule type" value="Genomic_DNA"/>
</dbReference>
<accession>A0A0F8XNI0</accession>
<comment type="caution">
    <text evidence="1">The sequence shown here is derived from an EMBL/GenBank/DDBJ whole genome shotgun (WGS) entry which is preliminary data.</text>
</comment>
<dbReference type="CDD" id="cd12870">
    <property type="entry name" value="MqsA"/>
    <property type="match status" value="1"/>
</dbReference>
<sequence>MFDKCYFCKAKVVQQQVTVDYRWGDVLLVIKGVPAGLCQQCGEKYFSSDVYKELERLAKSKSHLMGKMTIDVLTFEESSAA</sequence>
<dbReference type="Gene3D" id="3.10.20.860">
    <property type="match status" value="1"/>
</dbReference>
<name>A0A0F8XNI0_9ZZZZ</name>